<evidence type="ECO:0000256" key="1">
    <source>
        <dbReference type="SAM" id="SignalP"/>
    </source>
</evidence>
<dbReference type="InterPro" id="IPR036034">
    <property type="entry name" value="PDZ_sf"/>
</dbReference>
<dbReference type="AlphaFoldDB" id="A0A518CZN0"/>
<dbReference type="InterPro" id="IPR046255">
    <property type="entry name" value="DUF6288"/>
</dbReference>
<keyword evidence="1" id="KW-0732">Signal</keyword>
<dbReference type="InterPro" id="IPR008930">
    <property type="entry name" value="Terpenoid_cyclase/PrenylTrfase"/>
</dbReference>
<dbReference type="Pfam" id="PF19805">
    <property type="entry name" value="DUF6288"/>
    <property type="match status" value="1"/>
</dbReference>
<reference evidence="2 3" key="1">
    <citation type="submission" date="2019-02" db="EMBL/GenBank/DDBJ databases">
        <title>Deep-cultivation of Planctomycetes and their phenomic and genomic characterization uncovers novel biology.</title>
        <authorList>
            <person name="Wiegand S."/>
            <person name="Jogler M."/>
            <person name="Boedeker C."/>
            <person name="Pinto D."/>
            <person name="Vollmers J."/>
            <person name="Rivas-Marin E."/>
            <person name="Kohn T."/>
            <person name="Peeters S.H."/>
            <person name="Heuer A."/>
            <person name="Rast P."/>
            <person name="Oberbeckmann S."/>
            <person name="Bunk B."/>
            <person name="Jeske O."/>
            <person name="Meyerdierks A."/>
            <person name="Storesund J.E."/>
            <person name="Kallscheuer N."/>
            <person name="Luecker S."/>
            <person name="Lage O.M."/>
            <person name="Pohl T."/>
            <person name="Merkel B.J."/>
            <person name="Hornburger P."/>
            <person name="Mueller R.-W."/>
            <person name="Bruemmer F."/>
            <person name="Labrenz M."/>
            <person name="Spormann A.M."/>
            <person name="Op den Camp H."/>
            <person name="Overmann J."/>
            <person name="Amann R."/>
            <person name="Jetten M.S.M."/>
            <person name="Mascher T."/>
            <person name="Medema M.H."/>
            <person name="Devos D.P."/>
            <person name="Kaster A.-K."/>
            <person name="Ovreas L."/>
            <person name="Rohde M."/>
            <person name="Galperin M.Y."/>
            <person name="Jogler C."/>
        </authorList>
    </citation>
    <scope>NUCLEOTIDE SEQUENCE [LARGE SCALE GENOMIC DNA]</scope>
    <source>
        <strain evidence="2 3">Pla163</strain>
    </source>
</reference>
<feature type="chain" id="PRO_5022178423" description="PDZ domain-containing protein" evidence="1">
    <location>
        <begin position="24"/>
        <end position="509"/>
    </location>
</feature>
<organism evidence="2 3">
    <name type="scientific">Rohdeia mirabilis</name>
    <dbReference type="NCBI Taxonomy" id="2528008"/>
    <lineage>
        <taxon>Bacteria</taxon>
        <taxon>Pseudomonadati</taxon>
        <taxon>Planctomycetota</taxon>
        <taxon>Planctomycetia</taxon>
        <taxon>Planctomycetia incertae sedis</taxon>
        <taxon>Rohdeia</taxon>
    </lineage>
</organism>
<dbReference type="Proteomes" id="UP000319342">
    <property type="component" value="Chromosome"/>
</dbReference>
<dbReference type="SUPFAM" id="SSF50156">
    <property type="entry name" value="PDZ domain-like"/>
    <property type="match status" value="1"/>
</dbReference>
<evidence type="ECO:0008006" key="4">
    <source>
        <dbReference type="Google" id="ProtNLM"/>
    </source>
</evidence>
<evidence type="ECO:0000313" key="2">
    <source>
        <dbReference type="EMBL" id="QDU84678.1"/>
    </source>
</evidence>
<dbReference type="EMBL" id="CP036290">
    <property type="protein sequence ID" value="QDU84678.1"/>
    <property type="molecule type" value="Genomic_DNA"/>
</dbReference>
<evidence type="ECO:0000313" key="3">
    <source>
        <dbReference type="Proteomes" id="UP000319342"/>
    </source>
</evidence>
<sequence precursor="true">MFDRTHALLTAASLAFLAAPALAQVHYHEDGGPWNQRASAGPDAVVPGWYYNLGITGLRVELVEDAPCDLVVRYVFEGSPAAGKVRVGDHIVGAGGARFETPHRNGYGMDVFGPNGPLLDFAVALEEAQTKAGKGVLELVVERVSKDGDEPKERNVDLRVGTRYGAFGPSFPDECKKSDRIVGELLDQLVEQQREDGSWGLEPRDVFAPLALLASGERKYRPAVEKCARFHARTTSAEDEGGLINWRYMGAAIVLAEYYLATGEKWVLPELEEIRDFLVGSQYMSLAQRNPRVKESHPGDWPTDPMDSHGGWGHNPGFEGYGPIAMLTGQGALALSLIGRCGVEVDRARIDAALAFVDRGSGANGYVWYGDEKGGGPDDWADMGRTGAAAIAYHLAPIDAERRAHGREHALVIGAHPESFPDTHGSPVMGMGYAALGAFTDPGSFRRLMDANRWWFALAQCQDGSFYYQPNRDNAGYGEDSRLSASAVTAFILTVPRRGLVLTGRGEER</sequence>
<accession>A0A518CZN0</accession>
<name>A0A518CZN0_9BACT</name>
<proteinExistence type="predicted"/>
<dbReference type="OrthoDB" id="248184at2"/>
<dbReference type="SUPFAM" id="SSF48239">
    <property type="entry name" value="Terpenoid cyclases/Protein prenyltransferases"/>
    <property type="match status" value="1"/>
</dbReference>
<dbReference type="RefSeq" id="WP_145186651.1">
    <property type="nucleotide sequence ID" value="NZ_CP036290.1"/>
</dbReference>
<keyword evidence="3" id="KW-1185">Reference proteome</keyword>
<gene>
    <name evidence="2" type="ORF">Pla163_17900</name>
</gene>
<protein>
    <recommendedName>
        <fullName evidence="4">PDZ domain-containing protein</fullName>
    </recommendedName>
</protein>
<feature type="signal peptide" evidence="1">
    <location>
        <begin position="1"/>
        <end position="23"/>
    </location>
</feature>